<gene>
    <name evidence="3" type="ORF">KR51_00016060</name>
</gene>
<dbReference type="InParanoid" id="U5DLJ9"/>
<protein>
    <submittedName>
        <fullName evidence="3">Putative transmembrane sensor domain protein</fullName>
    </submittedName>
</protein>
<keyword evidence="1" id="KW-0472">Membrane</keyword>
<dbReference type="SUPFAM" id="SSF55874">
    <property type="entry name" value="ATPase domain of HSP90 chaperone/DNA topoisomerase II/histidine kinase"/>
    <property type="match status" value="1"/>
</dbReference>
<feature type="transmembrane region" description="Helical" evidence="1">
    <location>
        <begin position="342"/>
        <end position="360"/>
    </location>
</feature>
<dbReference type="InterPro" id="IPR036890">
    <property type="entry name" value="HATPase_C_sf"/>
</dbReference>
<keyword evidence="1" id="KW-1133">Transmembrane helix</keyword>
<reference evidence="3 4" key="1">
    <citation type="submission" date="2013-05" db="EMBL/GenBank/DDBJ databases">
        <title>Draft genome sequence of Rubidibacter lacunae KORDI 51-2.</title>
        <authorList>
            <person name="Choi D.H."/>
            <person name="Noh J.H."/>
            <person name="Kwon K.-K."/>
            <person name="Lee J.-H."/>
            <person name="Ryu J.-Y."/>
        </authorList>
    </citation>
    <scope>NUCLEOTIDE SEQUENCE [LARGE SCALE GENOMIC DNA]</scope>
    <source>
        <strain evidence="3 4">KORDI 51-2</strain>
    </source>
</reference>
<dbReference type="Pfam" id="PF05226">
    <property type="entry name" value="CHASE2"/>
    <property type="match status" value="1"/>
</dbReference>
<evidence type="ECO:0000256" key="1">
    <source>
        <dbReference type="SAM" id="Phobius"/>
    </source>
</evidence>
<keyword evidence="4" id="KW-1185">Reference proteome</keyword>
<dbReference type="EMBL" id="ASSJ01000041">
    <property type="protein sequence ID" value="ERN41757.1"/>
    <property type="molecule type" value="Genomic_DNA"/>
</dbReference>
<dbReference type="RefSeq" id="WP_022606329.1">
    <property type="nucleotide sequence ID" value="NZ_ASSJ01000041.1"/>
</dbReference>
<dbReference type="PATRIC" id="fig|582515.4.peg.1812"/>
<dbReference type="InterPro" id="IPR007890">
    <property type="entry name" value="CHASE2"/>
</dbReference>
<evidence type="ECO:0000313" key="3">
    <source>
        <dbReference type="EMBL" id="ERN41757.1"/>
    </source>
</evidence>
<comment type="caution">
    <text evidence="3">The sequence shown here is derived from an EMBL/GenBank/DDBJ whole genome shotgun (WGS) entry which is preliminary data.</text>
</comment>
<evidence type="ECO:0000259" key="2">
    <source>
        <dbReference type="SMART" id="SM01080"/>
    </source>
</evidence>
<dbReference type="eggNOG" id="COG4585">
    <property type="taxonomic scope" value="Bacteria"/>
</dbReference>
<sequence>MRQLRRRALLTWQGTQRALQATLPWTTHLARQPGFYALACVLALRASGALQGLEWRALDYTLRWRPAEPTSDRVSILAIEQADVERLGEHPLPAEAIARAIEELQRYEPLVVGLSVLQRDIDTRSPVGSSNLAEVLASHSNVVAVEKVLPPLIEAPSSVPAERVGFVDILLDRDNHLRRILLGTPNPSGRGTYEFALSIRLAQAYLAPLGIELSAGRRNPAAMSFGDTEVPYLTPNFGGYRDVDDGGVQTLLNYRRSPQPFREFSLDDLQSERVDPDWIRDRVVIVGVTDPRYKNTVQTLAVRGLNATPGLIDGVEVQAHATEQLLAATLDGRPLLRSLPEGWEYVWIVGWGVLGAVLGRRHLHSSGAIARTLAYIGLANAVAIGASYGLLLWGGWWLPVVPAVAILTVNGIGLSSFAIFQHSRDLHMRVSERETVIDRTFNVIHNGPLQRLANLMRSARDRELPKDYLIDELSSLNRELRQLSEALELDLLGQDESLLLGSGAKLDLRLPVHELLYEVYSRTLEREFPGFATLRVKVRAFDPLDDSGIAVDRKRGLCQFLEEALCNVGKHACGATQLKAIGKQHEDGWYVLGIRDNGPGICSDRNGQGTKQILRLKADLNGTFKRESCQPKGTLCELSFPIRQRRPLWQLPRASPSVRPG</sequence>
<proteinExistence type="predicted"/>
<dbReference type="Proteomes" id="UP000016960">
    <property type="component" value="Unassembled WGS sequence"/>
</dbReference>
<dbReference type="OrthoDB" id="337251at2"/>
<feature type="transmembrane region" description="Helical" evidence="1">
    <location>
        <begin position="372"/>
        <end position="390"/>
    </location>
</feature>
<evidence type="ECO:0000313" key="4">
    <source>
        <dbReference type="Proteomes" id="UP000016960"/>
    </source>
</evidence>
<feature type="transmembrane region" description="Helical" evidence="1">
    <location>
        <begin position="396"/>
        <end position="420"/>
    </location>
</feature>
<dbReference type="STRING" id="582515.KR51_00016060"/>
<accession>U5DLJ9</accession>
<feature type="domain" description="CHASE2" evidence="2">
    <location>
        <begin position="50"/>
        <end position="358"/>
    </location>
</feature>
<name>U5DLJ9_9CHRO</name>
<keyword evidence="1 3" id="KW-0812">Transmembrane</keyword>
<dbReference type="AlphaFoldDB" id="U5DLJ9"/>
<dbReference type="eggNOG" id="COG4252">
    <property type="taxonomic scope" value="Bacteria"/>
</dbReference>
<dbReference type="SMART" id="SM01080">
    <property type="entry name" value="CHASE2"/>
    <property type="match status" value="1"/>
</dbReference>
<organism evidence="3 4">
    <name type="scientific">Rubidibacter lacunae KORDI 51-2</name>
    <dbReference type="NCBI Taxonomy" id="582515"/>
    <lineage>
        <taxon>Bacteria</taxon>
        <taxon>Bacillati</taxon>
        <taxon>Cyanobacteriota</taxon>
        <taxon>Cyanophyceae</taxon>
        <taxon>Oscillatoriophycideae</taxon>
        <taxon>Chroococcales</taxon>
        <taxon>Aphanothecaceae</taxon>
        <taxon>Rubidibacter</taxon>
    </lineage>
</organism>
<dbReference type="Gene3D" id="3.30.565.10">
    <property type="entry name" value="Histidine kinase-like ATPase, C-terminal domain"/>
    <property type="match status" value="1"/>
</dbReference>